<evidence type="ECO:0000256" key="8">
    <source>
        <dbReference type="ARBA" id="ARBA00023128"/>
    </source>
</evidence>
<evidence type="ECO:0000256" key="10">
    <source>
        <dbReference type="HAMAP-Rule" id="MF_03105"/>
    </source>
</evidence>
<keyword evidence="3 10" id="KW-1134">Transmembrane beta strand</keyword>
<keyword evidence="5 10" id="KW-1000">Mitochondrion outer membrane</keyword>
<feature type="compositionally biased region" description="Acidic residues" evidence="11">
    <location>
        <begin position="639"/>
        <end position="649"/>
    </location>
</feature>
<feature type="region of interest" description="Disordered" evidence="11">
    <location>
        <begin position="220"/>
        <end position="255"/>
    </location>
</feature>
<evidence type="ECO:0000256" key="11">
    <source>
        <dbReference type="SAM" id="MobiDB-lite"/>
    </source>
</evidence>
<comment type="subunit">
    <text evidence="10">Component of the ER-mitochondria encounter structure (ERMES) or MDM complex, composed of MMM1, MDM10, MDM12 and MDM34.</text>
</comment>
<keyword evidence="9 10" id="KW-0472">Membrane</keyword>
<feature type="domain" description="SMP-LTD" evidence="12">
    <location>
        <begin position="1"/>
        <end position="201"/>
    </location>
</feature>
<name>A0A0L0T498_ALLM3</name>
<feature type="region of interest" description="Disordered" evidence="11">
    <location>
        <begin position="313"/>
        <end position="405"/>
    </location>
</feature>
<keyword evidence="2" id="KW-0813">Transport</keyword>
<dbReference type="InterPro" id="IPR027536">
    <property type="entry name" value="MDM34"/>
</dbReference>
<keyword evidence="8 10" id="KW-0496">Mitochondrion</keyword>
<feature type="compositionally biased region" description="Low complexity" evidence="11">
    <location>
        <begin position="343"/>
        <end position="365"/>
    </location>
</feature>
<dbReference type="GO" id="GO:0032865">
    <property type="term" value="C:ERMES complex"/>
    <property type="evidence" value="ECO:0007669"/>
    <property type="project" value="UniProtKB-UniRule"/>
</dbReference>
<comment type="domain">
    <text evidence="10">Lacks alpha-helical transmembrane segments, suggesting that it resides in the membrane via beta-sheet conformations similar to those predicted for other outer membrane proteins and porin.</text>
</comment>
<comment type="similarity">
    <text evidence="10">Belongs to the MDM34 family.</text>
</comment>
<dbReference type="CDD" id="cd21673">
    <property type="entry name" value="SMP_Mdm34"/>
    <property type="match status" value="1"/>
</dbReference>
<organism evidence="13 14">
    <name type="scientific">Allomyces macrogynus (strain ATCC 38327)</name>
    <name type="common">Allomyces javanicus var. macrogynus</name>
    <dbReference type="NCBI Taxonomy" id="578462"/>
    <lineage>
        <taxon>Eukaryota</taxon>
        <taxon>Fungi</taxon>
        <taxon>Fungi incertae sedis</taxon>
        <taxon>Blastocladiomycota</taxon>
        <taxon>Blastocladiomycetes</taxon>
        <taxon>Blastocladiales</taxon>
        <taxon>Blastocladiaceae</taxon>
        <taxon>Allomyces</taxon>
    </lineage>
</organism>
<evidence type="ECO:0000256" key="1">
    <source>
        <dbReference type="ARBA" id="ARBA00004370"/>
    </source>
</evidence>
<keyword evidence="4 10" id="KW-0812">Transmembrane</keyword>
<dbReference type="GO" id="GO:0007005">
    <property type="term" value="P:mitochondrion organization"/>
    <property type="evidence" value="ECO:0007669"/>
    <property type="project" value="InterPro"/>
</dbReference>
<dbReference type="OrthoDB" id="17927at2759"/>
<evidence type="ECO:0000259" key="12">
    <source>
        <dbReference type="PROSITE" id="PS51847"/>
    </source>
</evidence>
<feature type="compositionally biased region" description="Low complexity" evidence="11">
    <location>
        <begin position="461"/>
        <end position="493"/>
    </location>
</feature>
<dbReference type="STRING" id="578462.A0A0L0T498"/>
<evidence type="ECO:0000256" key="2">
    <source>
        <dbReference type="ARBA" id="ARBA00022448"/>
    </source>
</evidence>
<dbReference type="VEuPathDB" id="FungiDB:AMAG_14099"/>
<dbReference type="PROSITE" id="PS51847">
    <property type="entry name" value="SMP"/>
    <property type="match status" value="1"/>
</dbReference>
<dbReference type="PANTHER" id="PTHR28185:SF1">
    <property type="entry name" value="MITOCHONDRIAL DISTRIBUTION AND MORPHOLOGY PROTEIN 34"/>
    <property type="match status" value="1"/>
</dbReference>
<evidence type="ECO:0000256" key="9">
    <source>
        <dbReference type="ARBA" id="ARBA00023136"/>
    </source>
</evidence>
<comment type="function">
    <text evidence="10">Component of the ERMES/MDM complex, which serves as a molecular tether to connect the endoplasmic reticulum (ER) and mitochondria. Components of this complex are involved in the control of mitochondrial shape and protein biogenesis, and function in nonvesicular lipid trafficking between the ER and mitochondria. MDM34 is required for the interaction of the ER-resident membrane protein MMM1 and the outer mitochondrial membrane-resident beta-barrel protein MDM10.</text>
</comment>
<keyword evidence="7" id="KW-0446">Lipid-binding</keyword>
<dbReference type="GO" id="GO:0015914">
    <property type="term" value="P:phospholipid transport"/>
    <property type="evidence" value="ECO:0007669"/>
    <property type="project" value="TreeGrafter"/>
</dbReference>
<dbReference type="EMBL" id="GG745361">
    <property type="protein sequence ID" value="KNE69535.1"/>
    <property type="molecule type" value="Genomic_DNA"/>
</dbReference>
<accession>A0A0L0T498</accession>
<sequence>MAFVFEWPRFSADFYKSAATELTAALNKGDKPPNIAGDIIVTELDLGTIAPDLEILELVELSSDKLRGIFRLSYAGDAYITLQTSVQANPIVDGHTLSIGGPQLGGLLGTSAAMIAANAPLIVPLQLKISQLRLYGIASLVVDQAKGITLAFKNDPLENVHVSSTFDHMATIRRFLQSEIEKLLKKLFKEDLPALVHSSSRRYVEARRIAARAGPDTMVAASAPVSPSRPTAARTTLPPAFHDRANTEPVTSTTSATAWVGNDGSAVIDEPVDLDRDDWVRVAKALHNPPDAPPPPDFFASLAQRLFRVPAAQPVSRTGLARAMDSDDDGRARGRDRARRARGPTASRSGSRSSSSSSMYSGSPPRVRRAGDGGDSRAPSAGPASRRSSSATSRTSTMTTRTAVSGTAGLRVHRFNRQYLQQHLHAALAGLAPSPSSASLLSTSSSPAVLLSTAGAAGTAHARSATAPAGAPGAPTPTAGTVSAGQSRRGTPRMGPPRPPPHLCAARRRSTPSANFMAAQLANLYNANQSISPFSREHVHSTFRTMRKAAPHVAHHMAPTAATAAATADAEAAEHFVTDDGHHHVVHLHRPGRRGRRPVCRRVFTVDLRPREPTQSDPAQDEDGEGFPESAPGSLELGPGEEDAWEADDGRDGVTAPRSRATFTIGESESEWEVASGWR</sequence>
<evidence type="ECO:0000256" key="7">
    <source>
        <dbReference type="ARBA" id="ARBA00023121"/>
    </source>
</evidence>
<dbReference type="InterPro" id="IPR058825">
    <property type="entry name" value="MDM34_N"/>
</dbReference>
<dbReference type="GO" id="GO:1990456">
    <property type="term" value="P:mitochondrion-endoplasmic reticulum membrane tethering"/>
    <property type="evidence" value="ECO:0007669"/>
    <property type="project" value="TreeGrafter"/>
</dbReference>
<evidence type="ECO:0000256" key="5">
    <source>
        <dbReference type="ARBA" id="ARBA00022787"/>
    </source>
</evidence>
<feature type="compositionally biased region" description="Low complexity" evidence="11">
    <location>
        <begin position="376"/>
        <end position="405"/>
    </location>
</feature>
<keyword evidence="14" id="KW-1185">Reference proteome</keyword>
<evidence type="ECO:0000256" key="6">
    <source>
        <dbReference type="ARBA" id="ARBA00023055"/>
    </source>
</evidence>
<feature type="region of interest" description="Disordered" evidence="11">
    <location>
        <begin position="461"/>
        <end position="502"/>
    </location>
</feature>
<dbReference type="InterPro" id="IPR031468">
    <property type="entry name" value="SMP_LBD"/>
</dbReference>
<dbReference type="Pfam" id="PF26545">
    <property type="entry name" value="Mdm34_N"/>
    <property type="match status" value="1"/>
</dbReference>
<feature type="region of interest" description="Disordered" evidence="11">
    <location>
        <begin position="607"/>
        <end position="679"/>
    </location>
</feature>
<dbReference type="PANTHER" id="PTHR28185">
    <property type="entry name" value="MITOCHONDRIAL DISTRIBUTION AND MORPHOLOGY PROTEIN 34"/>
    <property type="match status" value="1"/>
</dbReference>
<dbReference type="GO" id="GO:0008289">
    <property type="term" value="F:lipid binding"/>
    <property type="evidence" value="ECO:0007669"/>
    <property type="project" value="UniProtKB-KW"/>
</dbReference>
<gene>
    <name evidence="10" type="primary">MDM34</name>
    <name evidence="13" type="ORF">AMAG_14099</name>
</gene>
<dbReference type="HAMAP" id="MF_03105">
    <property type="entry name" value="Mdm34"/>
    <property type="match status" value="1"/>
</dbReference>
<protein>
    <recommendedName>
        <fullName evidence="10">Mitochondrial distribution and morphology protein 34</fullName>
    </recommendedName>
</protein>
<comment type="subcellular location">
    <subcellularLocation>
        <location evidence="1">Membrane</location>
    </subcellularLocation>
    <subcellularLocation>
        <location evidence="10">Mitochondrion outer membrane</location>
        <topology evidence="10">Multi-pass membrane protein</topology>
    </subcellularLocation>
    <text evidence="10">The ERMES/MDM complex localizes to a few discrete foci (around 10 per single cell), that represent mitochondria-endoplasmic reticulum junctions. These foci are often found next to mtDNA nucleoids.</text>
</comment>
<reference evidence="14" key="2">
    <citation type="submission" date="2009-11" db="EMBL/GenBank/DDBJ databases">
        <title>The Genome Sequence of Allomyces macrogynus strain ATCC 38327.</title>
        <authorList>
            <consortium name="The Broad Institute Genome Sequencing Platform"/>
            <person name="Russ C."/>
            <person name="Cuomo C."/>
            <person name="Shea T."/>
            <person name="Young S.K."/>
            <person name="Zeng Q."/>
            <person name="Koehrsen M."/>
            <person name="Haas B."/>
            <person name="Borodovsky M."/>
            <person name="Guigo R."/>
            <person name="Alvarado L."/>
            <person name="Berlin A."/>
            <person name="Borenstein D."/>
            <person name="Chen Z."/>
            <person name="Engels R."/>
            <person name="Freedman E."/>
            <person name="Gellesch M."/>
            <person name="Goldberg J."/>
            <person name="Griggs A."/>
            <person name="Gujja S."/>
            <person name="Heiman D."/>
            <person name="Hepburn T."/>
            <person name="Howarth C."/>
            <person name="Jen D."/>
            <person name="Larson L."/>
            <person name="Lewis B."/>
            <person name="Mehta T."/>
            <person name="Park D."/>
            <person name="Pearson M."/>
            <person name="Roberts A."/>
            <person name="Saif S."/>
            <person name="Shenoy N."/>
            <person name="Sisk P."/>
            <person name="Stolte C."/>
            <person name="Sykes S."/>
            <person name="Walk T."/>
            <person name="White J."/>
            <person name="Yandava C."/>
            <person name="Burger G."/>
            <person name="Gray M.W."/>
            <person name="Holland P.W.H."/>
            <person name="King N."/>
            <person name="Lang F.B.F."/>
            <person name="Roger A.J."/>
            <person name="Ruiz-Trillo I."/>
            <person name="Lander E."/>
            <person name="Nusbaum C."/>
        </authorList>
    </citation>
    <scope>NUCLEOTIDE SEQUENCE [LARGE SCALE GENOMIC DNA]</scope>
    <source>
        <strain evidence="14">ATCC 38327</strain>
    </source>
</reference>
<reference evidence="13 14" key="1">
    <citation type="submission" date="2009-11" db="EMBL/GenBank/DDBJ databases">
        <title>Annotation of Allomyces macrogynus ATCC 38327.</title>
        <authorList>
            <consortium name="The Broad Institute Genome Sequencing Platform"/>
            <person name="Russ C."/>
            <person name="Cuomo C."/>
            <person name="Burger G."/>
            <person name="Gray M.W."/>
            <person name="Holland P.W.H."/>
            <person name="King N."/>
            <person name="Lang F.B.F."/>
            <person name="Roger A.J."/>
            <person name="Ruiz-Trillo I."/>
            <person name="Young S.K."/>
            <person name="Zeng Q."/>
            <person name="Gargeya S."/>
            <person name="Fitzgerald M."/>
            <person name="Haas B."/>
            <person name="Abouelleil A."/>
            <person name="Alvarado L."/>
            <person name="Arachchi H.M."/>
            <person name="Berlin A."/>
            <person name="Chapman S.B."/>
            <person name="Gearin G."/>
            <person name="Goldberg J."/>
            <person name="Griggs A."/>
            <person name="Gujja S."/>
            <person name="Hansen M."/>
            <person name="Heiman D."/>
            <person name="Howarth C."/>
            <person name="Larimer J."/>
            <person name="Lui A."/>
            <person name="MacDonald P.J.P."/>
            <person name="McCowen C."/>
            <person name="Montmayeur A."/>
            <person name="Murphy C."/>
            <person name="Neiman D."/>
            <person name="Pearson M."/>
            <person name="Priest M."/>
            <person name="Roberts A."/>
            <person name="Saif S."/>
            <person name="Shea T."/>
            <person name="Sisk P."/>
            <person name="Stolte C."/>
            <person name="Sykes S."/>
            <person name="Wortman J."/>
            <person name="Nusbaum C."/>
            <person name="Birren B."/>
        </authorList>
    </citation>
    <scope>NUCLEOTIDE SEQUENCE [LARGE SCALE GENOMIC DNA]</scope>
    <source>
        <strain evidence="13 14">ATCC 38327</strain>
    </source>
</reference>
<dbReference type="Proteomes" id="UP000054350">
    <property type="component" value="Unassembled WGS sequence"/>
</dbReference>
<proteinExistence type="inferred from homology"/>
<evidence type="ECO:0000256" key="4">
    <source>
        <dbReference type="ARBA" id="ARBA00022692"/>
    </source>
</evidence>
<evidence type="ECO:0000313" key="13">
    <source>
        <dbReference type="EMBL" id="KNE69535.1"/>
    </source>
</evidence>
<evidence type="ECO:0000256" key="3">
    <source>
        <dbReference type="ARBA" id="ARBA00022452"/>
    </source>
</evidence>
<keyword evidence="6" id="KW-0445">Lipid transport</keyword>
<dbReference type="eggNOG" id="ENOG502QT3W">
    <property type="taxonomic scope" value="Eukaryota"/>
</dbReference>
<evidence type="ECO:0000313" key="14">
    <source>
        <dbReference type="Proteomes" id="UP000054350"/>
    </source>
</evidence>
<dbReference type="AlphaFoldDB" id="A0A0L0T498"/>